<keyword evidence="2 6" id="KW-0812">Transmembrane</keyword>
<keyword evidence="4 6" id="KW-1133">Transmembrane helix</keyword>
<feature type="transmembrane region" description="Helical" evidence="6">
    <location>
        <begin position="143"/>
        <end position="162"/>
    </location>
</feature>
<comment type="caution">
    <text evidence="7">The sequence shown here is derived from an EMBL/GenBank/DDBJ whole genome shotgun (WGS) entry which is preliminary data.</text>
</comment>
<dbReference type="GO" id="GO:0032153">
    <property type="term" value="C:cell division site"/>
    <property type="evidence" value="ECO:0007669"/>
    <property type="project" value="TreeGrafter"/>
</dbReference>
<dbReference type="Proteomes" id="UP000601171">
    <property type="component" value="Unassembled WGS sequence"/>
</dbReference>
<comment type="subcellular location">
    <subcellularLocation>
        <location evidence="1">Membrane</location>
        <topology evidence="1">Multi-pass membrane protein</topology>
    </subcellularLocation>
</comment>
<evidence type="ECO:0000256" key="2">
    <source>
        <dbReference type="ARBA" id="ARBA00022692"/>
    </source>
</evidence>
<dbReference type="AlphaFoldDB" id="A0A926IJ76"/>
<dbReference type="RefSeq" id="WP_262428603.1">
    <property type="nucleotide sequence ID" value="NZ_JACRTG010000008.1"/>
</dbReference>
<feature type="transmembrane region" description="Helical" evidence="6">
    <location>
        <begin position="174"/>
        <end position="193"/>
    </location>
</feature>
<dbReference type="NCBIfam" id="NF038403">
    <property type="entry name" value="perm_prefix_1"/>
    <property type="match status" value="1"/>
</dbReference>
<evidence type="ECO:0000313" key="7">
    <source>
        <dbReference type="EMBL" id="MBC8587131.1"/>
    </source>
</evidence>
<evidence type="ECO:0000256" key="4">
    <source>
        <dbReference type="ARBA" id="ARBA00022989"/>
    </source>
</evidence>
<dbReference type="Pfam" id="PF01098">
    <property type="entry name" value="FTSW_RODA_SPOVE"/>
    <property type="match status" value="1"/>
</dbReference>
<evidence type="ECO:0000256" key="1">
    <source>
        <dbReference type="ARBA" id="ARBA00004141"/>
    </source>
</evidence>
<feature type="transmembrane region" description="Helical" evidence="6">
    <location>
        <begin position="251"/>
        <end position="270"/>
    </location>
</feature>
<feature type="transmembrane region" description="Helical" evidence="6">
    <location>
        <begin position="337"/>
        <end position="354"/>
    </location>
</feature>
<name>A0A926IJ76_9FIRM</name>
<gene>
    <name evidence="7" type="ORF">H8707_02590</name>
</gene>
<organism evidence="7 8">
    <name type="scientific">Paratissierella segnis</name>
    <dbReference type="NCBI Taxonomy" id="2763679"/>
    <lineage>
        <taxon>Bacteria</taxon>
        <taxon>Bacillati</taxon>
        <taxon>Bacillota</taxon>
        <taxon>Tissierellia</taxon>
        <taxon>Tissierellales</taxon>
        <taxon>Tissierellaceae</taxon>
        <taxon>Paratissierella</taxon>
    </lineage>
</organism>
<feature type="transmembrane region" description="Helical" evidence="6">
    <location>
        <begin position="408"/>
        <end position="425"/>
    </location>
</feature>
<dbReference type="InterPro" id="IPR047928">
    <property type="entry name" value="Perm_prefix_1"/>
</dbReference>
<feature type="transmembrane region" description="Helical" evidence="6">
    <location>
        <begin position="225"/>
        <end position="244"/>
    </location>
</feature>
<evidence type="ECO:0000313" key="8">
    <source>
        <dbReference type="Proteomes" id="UP000601171"/>
    </source>
</evidence>
<reference evidence="7" key="1">
    <citation type="submission" date="2020-08" db="EMBL/GenBank/DDBJ databases">
        <title>Genome public.</title>
        <authorList>
            <person name="Liu C."/>
            <person name="Sun Q."/>
        </authorList>
    </citation>
    <scope>NUCLEOTIDE SEQUENCE</scope>
    <source>
        <strain evidence="7">BX21</strain>
    </source>
</reference>
<keyword evidence="8" id="KW-1185">Reference proteome</keyword>
<dbReference type="PANTHER" id="PTHR30474:SF1">
    <property type="entry name" value="PEPTIDOGLYCAN GLYCOSYLTRANSFERASE MRDB"/>
    <property type="match status" value="1"/>
</dbReference>
<dbReference type="GO" id="GO:0015648">
    <property type="term" value="F:lipid-linked peptidoglycan transporter activity"/>
    <property type="evidence" value="ECO:0007669"/>
    <property type="project" value="TreeGrafter"/>
</dbReference>
<dbReference type="GO" id="GO:0051301">
    <property type="term" value="P:cell division"/>
    <property type="evidence" value="ECO:0007669"/>
    <property type="project" value="InterPro"/>
</dbReference>
<keyword evidence="3" id="KW-0133">Cell shape</keyword>
<feature type="transmembrane region" description="Helical" evidence="6">
    <location>
        <begin position="112"/>
        <end position="131"/>
    </location>
</feature>
<evidence type="ECO:0000256" key="6">
    <source>
        <dbReference type="SAM" id="Phobius"/>
    </source>
</evidence>
<evidence type="ECO:0000256" key="5">
    <source>
        <dbReference type="ARBA" id="ARBA00023136"/>
    </source>
</evidence>
<feature type="transmembrane region" description="Helical" evidence="6">
    <location>
        <begin position="366"/>
        <end position="388"/>
    </location>
</feature>
<keyword evidence="5 6" id="KW-0472">Membrane</keyword>
<dbReference type="InterPro" id="IPR001182">
    <property type="entry name" value="FtsW/RodA"/>
</dbReference>
<proteinExistence type="predicted"/>
<accession>A0A926IJ76</accession>
<feature type="transmembrane region" description="Helical" evidence="6">
    <location>
        <begin position="80"/>
        <end position="100"/>
    </location>
</feature>
<evidence type="ECO:0000256" key="3">
    <source>
        <dbReference type="ARBA" id="ARBA00022960"/>
    </source>
</evidence>
<dbReference type="GO" id="GO:0005886">
    <property type="term" value="C:plasma membrane"/>
    <property type="evidence" value="ECO:0007669"/>
    <property type="project" value="TreeGrafter"/>
</dbReference>
<dbReference type="EMBL" id="JACRTG010000008">
    <property type="protein sequence ID" value="MBC8587131.1"/>
    <property type="molecule type" value="Genomic_DNA"/>
</dbReference>
<protein>
    <submittedName>
        <fullName evidence="7">FtsW/RodA/SpoVE family cell cycle protein</fullName>
    </submittedName>
</protein>
<sequence>MEQSNKLEGYLKTVCQQIRWKKAHGVISEELENHIIDQKNAFVSEGFTEENAMDKAIEEMGDPIVVGSELDRTHKPKPEWSIISLTGVLLFLGFLIREFIANDVSNAANSTGSNVVITVFGIAVMVIAYFLDYTIIGKHPKFIYFGLIAIMISSMVISPGTISISQKYMGQFFYAKFIMLLFPTAFAGIIYSMRNRGYEGIVLSGIYFIFPALLCLQIPSLSSLAMYTITCLIILTYAILKGWFNVKKLKAMLLVYIPTLITPFIALKFMEQYQIARLKYALNPSLDPFGAGYIANVTRLIIKNAKLIGYNSYGIDTGNLLPNINTDFIMTHLIDRLGWISFILLVMVFLIFIIRALKLVHNQKNVLGNLVSISVIATFIMQVIIYVLNNLGFPLIAPLTLPLISYSRTGTILNLFLIGIMLSVFRNSSIYTSKETSNIKGKKTFNFIDGKIIIDLNR</sequence>
<feature type="transmembrane region" description="Helical" evidence="6">
    <location>
        <begin position="200"/>
        <end position="219"/>
    </location>
</feature>
<dbReference type="GO" id="GO:0008360">
    <property type="term" value="P:regulation of cell shape"/>
    <property type="evidence" value="ECO:0007669"/>
    <property type="project" value="UniProtKB-KW"/>
</dbReference>
<dbReference type="PANTHER" id="PTHR30474">
    <property type="entry name" value="CELL CYCLE PROTEIN"/>
    <property type="match status" value="1"/>
</dbReference>